<protein>
    <recommendedName>
        <fullName evidence="1">FAD-binding PCMH-type domain-containing protein</fullName>
    </recommendedName>
</protein>
<dbReference type="EMBL" id="UINC01208378">
    <property type="protein sequence ID" value="SVE30887.1"/>
    <property type="molecule type" value="Genomic_DNA"/>
</dbReference>
<accession>A0A383CEU7</accession>
<evidence type="ECO:0000259" key="1">
    <source>
        <dbReference type="PROSITE" id="PS51387"/>
    </source>
</evidence>
<dbReference type="GO" id="GO:0004458">
    <property type="term" value="F:D-lactate dehydrogenase (cytochrome) activity"/>
    <property type="evidence" value="ECO:0007669"/>
    <property type="project" value="TreeGrafter"/>
</dbReference>
<evidence type="ECO:0000313" key="2">
    <source>
        <dbReference type="EMBL" id="SVE30887.1"/>
    </source>
</evidence>
<dbReference type="InterPro" id="IPR036318">
    <property type="entry name" value="FAD-bd_PCMH-like_sf"/>
</dbReference>
<feature type="domain" description="FAD-binding PCMH-type" evidence="1">
    <location>
        <begin position="70"/>
        <end position="241"/>
    </location>
</feature>
<dbReference type="Gene3D" id="3.30.465.10">
    <property type="match status" value="1"/>
</dbReference>
<name>A0A383CEU7_9ZZZZ</name>
<dbReference type="PANTHER" id="PTHR11748">
    <property type="entry name" value="D-LACTATE DEHYDROGENASE"/>
    <property type="match status" value="1"/>
</dbReference>
<dbReference type="PANTHER" id="PTHR11748:SF119">
    <property type="entry name" value="D-2-HYDROXYGLUTARATE DEHYDROGENASE"/>
    <property type="match status" value="1"/>
</dbReference>
<dbReference type="SUPFAM" id="SSF56176">
    <property type="entry name" value="FAD-binding/transporter-associated domain-like"/>
    <property type="match status" value="1"/>
</dbReference>
<feature type="non-terminal residue" evidence="2">
    <location>
        <position position="241"/>
    </location>
</feature>
<dbReference type="AlphaFoldDB" id="A0A383CEU7"/>
<dbReference type="Pfam" id="PF01565">
    <property type="entry name" value="FAD_binding_4"/>
    <property type="match status" value="1"/>
</dbReference>
<dbReference type="PROSITE" id="PS51387">
    <property type="entry name" value="FAD_PCMH"/>
    <property type="match status" value="1"/>
</dbReference>
<reference evidence="2" key="1">
    <citation type="submission" date="2018-05" db="EMBL/GenBank/DDBJ databases">
        <authorList>
            <person name="Lanie J.A."/>
            <person name="Ng W.-L."/>
            <person name="Kazmierczak K.M."/>
            <person name="Andrzejewski T.M."/>
            <person name="Davidsen T.M."/>
            <person name="Wayne K.J."/>
            <person name="Tettelin H."/>
            <person name="Glass J.I."/>
            <person name="Rusch D."/>
            <person name="Podicherti R."/>
            <person name="Tsui H.-C.T."/>
            <person name="Winkler M.E."/>
        </authorList>
    </citation>
    <scope>NUCLEOTIDE SEQUENCE</scope>
</reference>
<proteinExistence type="predicted"/>
<sequence>RCDPSRLLVECAYRQANLLRQPHLDTLTMAETHLTPGDPTLAARFAKAIEGEVRFDPFTRGLYSTDASHYQIEPLGVVFPRSVGDVEAVIGIARGEGVPILPRGGGTSQCGQTIGRAVILDTSRHLRGIGQPDGNGRIEVEPGVVLDHLNTHLRRSGSWFPVDPSTSSRATLGGMAGNNSAGSRSLKYGMMVDNVAAVEVILPDGRRLWLGEGGTEAEVIPDELATLRALYAREASEIRRT</sequence>
<feature type="non-terminal residue" evidence="2">
    <location>
        <position position="1"/>
    </location>
</feature>
<organism evidence="2">
    <name type="scientific">marine metagenome</name>
    <dbReference type="NCBI Taxonomy" id="408172"/>
    <lineage>
        <taxon>unclassified sequences</taxon>
        <taxon>metagenomes</taxon>
        <taxon>ecological metagenomes</taxon>
    </lineage>
</organism>
<dbReference type="GO" id="GO:1903457">
    <property type="term" value="P:lactate catabolic process"/>
    <property type="evidence" value="ECO:0007669"/>
    <property type="project" value="TreeGrafter"/>
</dbReference>
<gene>
    <name evidence="2" type="ORF">METZ01_LOCUS483741</name>
</gene>
<dbReference type="GO" id="GO:0071949">
    <property type="term" value="F:FAD binding"/>
    <property type="evidence" value="ECO:0007669"/>
    <property type="project" value="InterPro"/>
</dbReference>
<dbReference type="InterPro" id="IPR016166">
    <property type="entry name" value="FAD-bd_PCMH"/>
</dbReference>
<dbReference type="GO" id="GO:0008720">
    <property type="term" value="F:D-lactate dehydrogenase (NAD+) activity"/>
    <property type="evidence" value="ECO:0007669"/>
    <property type="project" value="TreeGrafter"/>
</dbReference>
<dbReference type="InterPro" id="IPR006094">
    <property type="entry name" value="Oxid_FAD_bind_N"/>
</dbReference>
<dbReference type="InterPro" id="IPR016169">
    <property type="entry name" value="FAD-bd_PCMH_sub2"/>
</dbReference>